<keyword evidence="3" id="KW-1185">Reference proteome</keyword>
<sequence length="74" mass="8036">MFNTSGMNRVSPGRTSNDQRGTSINWDGTGNNLNGTVAPPGHIQTPAGLRQRHGCRRWCPGECRHSPGIATVHR</sequence>
<comment type="caution">
    <text evidence="2">The sequence shown here is derived from an EMBL/GenBank/DDBJ whole genome shotgun (WGS) entry which is preliminary data.</text>
</comment>
<name>A0A9D4CTU1_DREPO</name>
<feature type="compositionally biased region" description="Polar residues" evidence="1">
    <location>
        <begin position="1"/>
        <end position="35"/>
    </location>
</feature>
<gene>
    <name evidence="2" type="ORF">DPMN_056159</name>
</gene>
<feature type="region of interest" description="Disordered" evidence="1">
    <location>
        <begin position="1"/>
        <end position="49"/>
    </location>
</feature>
<dbReference type="EMBL" id="JAIWYP010000012">
    <property type="protein sequence ID" value="KAH3730178.1"/>
    <property type="molecule type" value="Genomic_DNA"/>
</dbReference>
<reference evidence="2" key="1">
    <citation type="journal article" date="2019" name="bioRxiv">
        <title>The Genome of the Zebra Mussel, Dreissena polymorpha: A Resource for Invasive Species Research.</title>
        <authorList>
            <person name="McCartney M.A."/>
            <person name="Auch B."/>
            <person name="Kono T."/>
            <person name="Mallez S."/>
            <person name="Zhang Y."/>
            <person name="Obille A."/>
            <person name="Becker A."/>
            <person name="Abrahante J.E."/>
            <person name="Garbe J."/>
            <person name="Badalamenti J.P."/>
            <person name="Herman A."/>
            <person name="Mangelson H."/>
            <person name="Liachko I."/>
            <person name="Sullivan S."/>
            <person name="Sone E.D."/>
            <person name="Koren S."/>
            <person name="Silverstein K.A.T."/>
            <person name="Beckman K.B."/>
            <person name="Gohl D.M."/>
        </authorList>
    </citation>
    <scope>NUCLEOTIDE SEQUENCE</scope>
    <source>
        <strain evidence="2">Duluth1</strain>
        <tissue evidence="2">Whole animal</tissue>
    </source>
</reference>
<protein>
    <submittedName>
        <fullName evidence="2">Uncharacterized protein</fullName>
    </submittedName>
</protein>
<proteinExistence type="predicted"/>
<evidence type="ECO:0000313" key="2">
    <source>
        <dbReference type="EMBL" id="KAH3730178.1"/>
    </source>
</evidence>
<organism evidence="2 3">
    <name type="scientific">Dreissena polymorpha</name>
    <name type="common">Zebra mussel</name>
    <name type="synonym">Mytilus polymorpha</name>
    <dbReference type="NCBI Taxonomy" id="45954"/>
    <lineage>
        <taxon>Eukaryota</taxon>
        <taxon>Metazoa</taxon>
        <taxon>Spiralia</taxon>
        <taxon>Lophotrochozoa</taxon>
        <taxon>Mollusca</taxon>
        <taxon>Bivalvia</taxon>
        <taxon>Autobranchia</taxon>
        <taxon>Heteroconchia</taxon>
        <taxon>Euheterodonta</taxon>
        <taxon>Imparidentia</taxon>
        <taxon>Neoheterodontei</taxon>
        <taxon>Myida</taxon>
        <taxon>Dreissenoidea</taxon>
        <taxon>Dreissenidae</taxon>
        <taxon>Dreissena</taxon>
    </lineage>
</organism>
<accession>A0A9D4CTU1</accession>
<evidence type="ECO:0000256" key="1">
    <source>
        <dbReference type="SAM" id="MobiDB-lite"/>
    </source>
</evidence>
<dbReference type="AlphaFoldDB" id="A0A9D4CTU1"/>
<reference evidence="2" key="2">
    <citation type="submission" date="2020-11" db="EMBL/GenBank/DDBJ databases">
        <authorList>
            <person name="McCartney M.A."/>
            <person name="Auch B."/>
            <person name="Kono T."/>
            <person name="Mallez S."/>
            <person name="Becker A."/>
            <person name="Gohl D.M."/>
            <person name="Silverstein K.A.T."/>
            <person name="Koren S."/>
            <person name="Bechman K.B."/>
            <person name="Herman A."/>
            <person name="Abrahante J.E."/>
            <person name="Garbe J."/>
        </authorList>
    </citation>
    <scope>NUCLEOTIDE SEQUENCE</scope>
    <source>
        <strain evidence="2">Duluth1</strain>
        <tissue evidence="2">Whole animal</tissue>
    </source>
</reference>
<dbReference type="Proteomes" id="UP000828390">
    <property type="component" value="Unassembled WGS sequence"/>
</dbReference>
<evidence type="ECO:0000313" key="3">
    <source>
        <dbReference type="Proteomes" id="UP000828390"/>
    </source>
</evidence>